<feature type="signal peptide" evidence="12">
    <location>
        <begin position="1"/>
        <end position="18"/>
    </location>
</feature>
<feature type="transmembrane region" description="Helical" evidence="11">
    <location>
        <begin position="872"/>
        <end position="897"/>
    </location>
</feature>
<dbReference type="InterPro" id="IPR045087">
    <property type="entry name" value="Cu-oxidase_fam"/>
</dbReference>
<organism evidence="16 17">
    <name type="scientific">Exophiala mesophila</name>
    <name type="common">Black yeast-like fungus</name>
    <dbReference type="NCBI Taxonomy" id="212818"/>
    <lineage>
        <taxon>Eukaryota</taxon>
        <taxon>Fungi</taxon>
        <taxon>Dikarya</taxon>
        <taxon>Ascomycota</taxon>
        <taxon>Pezizomycotina</taxon>
        <taxon>Eurotiomycetes</taxon>
        <taxon>Chaetothyriomycetidae</taxon>
        <taxon>Chaetothyriales</taxon>
        <taxon>Herpotrichiellaceae</taxon>
        <taxon>Exophiala</taxon>
    </lineage>
</organism>
<feature type="compositionally biased region" description="Low complexity" evidence="10">
    <location>
        <begin position="65"/>
        <end position="123"/>
    </location>
</feature>
<evidence type="ECO:0000256" key="10">
    <source>
        <dbReference type="SAM" id="MobiDB-lite"/>
    </source>
</evidence>
<feature type="compositionally biased region" description="Polar residues" evidence="10">
    <location>
        <begin position="166"/>
        <end position="182"/>
    </location>
</feature>
<dbReference type="CDD" id="cd13901">
    <property type="entry name" value="CuRO_3_MaLCC_like"/>
    <property type="match status" value="1"/>
</dbReference>
<feature type="domain" description="Plastocyanin-like" evidence="15">
    <location>
        <begin position="220"/>
        <end position="335"/>
    </location>
</feature>
<dbReference type="GO" id="GO:0005507">
    <property type="term" value="F:copper ion binding"/>
    <property type="evidence" value="ECO:0007669"/>
    <property type="project" value="InterPro"/>
</dbReference>
<dbReference type="PROSITE" id="PS00080">
    <property type="entry name" value="MULTICOPPER_OXIDASE2"/>
    <property type="match status" value="1"/>
</dbReference>
<evidence type="ECO:0000256" key="1">
    <source>
        <dbReference type="ARBA" id="ARBA00000349"/>
    </source>
</evidence>
<evidence type="ECO:0000259" key="15">
    <source>
        <dbReference type="Pfam" id="PF07732"/>
    </source>
</evidence>
<dbReference type="EC" id="1.10.3.2" evidence="4"/>
<dbReference type="VEuPathDB" id="FungiDB:PV10_02718"/>
<sequence length="1092" mass="119138">MKLILVLHFLAFFASVEGLGRWWDGLPGGLSADRKLGFPFWKHPLPASTTARSLSTHKPGERIVETGTTTVTKGGVESRHSPTSGPHHSGSHGPTTHTTTTHSGPSGSSSSSSGFSPFIGSSSRTHWASNNNPLGFATRTLGVPDKYGNVVRPTNLPVNRPHRPTYGNTSESTSNDARQNPNVAHGPSHRGHWLPGHDINTNTDSKWPETGITRKWTLKIQNATLAPIGIPKQMLVVNGQFPGPLIEANWGDKLEITVINELQNNGTGIHWHGFRQLGSNCEDGVGGITECPIAPGHSKVYKFQATSYGTSWYHSHFSAQYGAGVLGPVVIHGPASANYDIDLGHVIVNDYYNATAFQQDYLTHRNGPGPASNYLLNGKNMALDGSSGQRSQWTFQKGKKHLLRFINTSMDMMFKIQIDGHKLQVISNDFVPVQPFMVNELSIGIGQRYEVIVEANQAVANYYLRALVAKDCAQNLNDGTGTANGVISYQGAGSSLPLSNLTVPSTSCVDINATSLIPIVAESVDPTGFAEKFGSLPVSIQRVALQGGDNVFLWYLNGISQNIDWAHPTIEQAVAGNLTFDEARHVVTLTDPNVWTFWVIQNQFFVPHPMHLHGHDFALLGQGTGTFNAATDMDMLNFENPTRRDVAMLIASGWTVIAFKTDNPGSWLMHCHIAFHAGEGLSLQFLERPADIPAKYSGLVHGQPFQDNFTAWRGNDFSPPHHPDPEHHISPLAALIFFLTGLVFLVLLFSIGYTYGHVIPTLCMIESPETAAYVPVGNLESGSNEPPAYTAEPTTPKPAHGQSDQEMDGQIDDDVLLVTNKPITASLRATVLHLRARAGYWSRFRGLSMYLVWNMATGFLISLMGGALGNRLITAVAAIIAETALATLHMTWVHIVISDPSEKKWYQRIPSIRTWPKIAPAVTIWATTNQIVAILPTLVTGSFGSLKHMKHPEYEPGRKDLYAVGAQAFLGMFLMLALFLLLQIPASVTLVRVAASMLPEEDETIVPFDRTFGGKTTPTILGGQGKIGLVEAWRSFAWASRMRLVKLMIKVAVIMMAVWVLFTIVLVTEAHLLFGDRLGEVMKTIHGVAGPR</sequence>
<gene>
    <name evidence="16" type="ORF">B0A52_03001</name>
</gene>
<evidence type="ECO:0000256" key="9">
    <source>
        <dbReference type="ARBA" id="ARBA00023185"/>
    </source>
</evidence>
<feature type="transmembrane region" description="Helical" evidence="11">
    <location>
        <begin position="732"/>
        <end position="755"/>
    </location>
</feature>
<dbReference type="OrthoDB" id="2896006at2759"/>
<dbReference type="CDD" id="cd13880">
    <property type="entry name" value="CuRO_2_MaLCC_like"/>
    <property type="match status" value="1"/>
</dbReference>
<comment type="similarity">
    <text evidence="3">Belongs to the multicopper oxidase family.</text>
</comment>
<dbReference type="AlphaFoldDB" id="A0A438NC46"/>
<proteinExistence type="inferred from homology"/>
<name>A0A438NC46_EXOME</name>
<comment type="cofactor">
    <cofactor evidence="2">
        <name>Cu cation</name>
        <dbReference type="ChEBI" id="CHEBI:23378"/>
    </cofactor>
</comment>
<dbReference type="Gene3D" id="2.60.40.420">
    <property type="entry name" value="Cupredoxins - blue copper proteins"/>
    <property type="match status" value="3"/>
</dbReference>
<feature type="transmembrane region" description="Helical" evidence="11">
    <location>
        <begin position="961"/>
        <end position="982"/>
    </location>
</feature>
<feature type="transmembrane region" description="Helical" evidence="11">
    <location>
        <begin position="847"/>
        <end position="866"/>
    </location>
</feature>
<feature type="domain" description="Plastocyanin-like" evidence="13">
    <location>
        <begin position="346"/>
        <end position="492"/>
    </location>
</feature>
<evidence type="ECO:0000256" key="6">
    <source>
        <dbReference type="ARBA" id="ARBA00023002"/>
    </source>
</evidence>
<feature type="region of interest" description="Disordered" evidence="10">
    <location>
        <begin position="139"/>
        <end position="203"/>
    </location>
</feature>
<dbReference type="PANTHER" id="PTHR11709:SF87">
    <property type="entry name" value="LACCASE"/>
    <property type="match status" value="1"/>
</dbReference>
<dbReference type="FunFam" id="2.60.40.420:FF:000021">
    <property type="entry name" value="Extracellular dihydrogeodin oxidase/laccase"/>
    <property type="match status" value="1"/>
</dbReference>
<keyword evidence="5" id="KW-0479">Metal-binding</keyword>
<evidence type="ECO:0000259" key="14">
    <source>
        <dbReference type="Pfam" id="PF07731"/>
    </source>
</evidence>
<evidence type="ECO:0000256" key="4">
    <source>
        <dbReference type="ARBA" id="ARBA00012297"/>
    </source>
</evidence>
<comment type="catalytic activity">
    <reaction evidence="1">
        <text>4 hydroquinone + O2 = 4 benzosemiquinone + 2 H2O</text>
        <dbReference type="Rhea" id="RHEA:11276"/>
        <dbReference type="ChEBI" id="CHEBI:15377"/>
        <dbReference type="ChEBI" id="CHEBI:15379"/>
        <dbReference type="ChEBI" id="CHEBI:17594"/>
        <dbReference type="ChEBI" id="CHEBI:17977"/>
        <dbReference type="EC" id="1.10.3.2"/>
    </reaction>
</comment>
<accession>A0A438NC46</accession>
<keyword evidence="11" id="KW-1133">Transmembrane helix</keyword>
<feature type="region of interest" description="Disordered" evidence="10">
    <location>
        <begin position="782"/>
        <end position="806"/>
    </location>
</feature>
<feature type="region of interest" description="Disordered" evidence="10">
    <location>
        <begin position="49"/>
        <end position="123"/>
    </location>
</feature>
<dbReference type="CDD" id="cd13854">
    <property type="entry name" value="CuRO_1_MaLCC_like"/>
    <property type="match status" value="1"/>
</dbReference>
<dbReference type="PROSITE" id="PS00079">
    <property type="entry name" value="MULTICOPPER_OXIDASE1"/>
    <property type="match status" value="1"/>
</dbReference>
<evidence type="ECO:0000313" key="17">
    <source>
        <dbReference type="Proteomes" id="UP000288859"/>
    </source>
</evidence>
<keyword evidence="6" id="KW-0560">Oxidoreductase</keyword>
<feature type="compositionally biased region" description="Low complexity" evidence="10">
    <location>
        <begin position="786"/>
        <end position="799"/>
    </location>
</feature>
<evidence type="ECO:0000256" key="8">
    <source>
        <dbReference type="ARBA" id="ARBA00023180"/>
    </source>
</evidence>
<evidence type="ECO:0000256" key="11">
    <source>
        <dbReference type="SAM" id="Phobius"/>
    </source>
</evidence>
<dbReference type="InterPro" id="IPR001117">
    <property type="entry name" value="Cu-oxidase_2nd"/>
</dbReference>
<evidence type="ECO:0000256" key="2">
    <source>
        <dbReference type="ARBA" id="ARBA00001935"/>
    </source>
</evidence>
<evidence type="ECO:0000256" key="5">
    <source>
        <dbReference type="ARBA" id="ARBA00022723"/>
    </source>
</evidence>
<keyword evidence="7" id="KW-0186">Copper</keyword>
<protein>
    <recommendedName>
        <fullName evidence="4">laccase</fullName>
        <ecNumber evidence="4">1.10.3.2</ecNumber>
    </recommendedName>
</protein>
<dbReference type="InterPro" id="IPR008972">
    <property type="entry name" value="Cupredoxin"/>
</dbReference>
<feature type="chain" id="PRO_5019567704" description="laccase" evidence="12">
    <location>
        <begin position="19"/>
        <end position="1092"/>
    </location>
</feature>
<dbReference type="Proteomes" id="UP000288859">
    <property type="component" value="Unassembled WGS sequence"/>
</dbReference>
<evidence type="ECO:0000259" key="13">
    <source>
        <dbReference type="Pfam" id="PF00394"/>
    </source>
</evidence>
<keyword evidence="9" id="KW-0439">Lignin degradation</keyword>
<evidence type="ECO:0000256" key="12">
    <source>
        <dbReference type="SAM" id="SignalP"/>
    </source>
</evidence>
<dbReference type="Pfam" id="PF07731">
    <property type="entry name" value="Cu-oxidase_2"/>
    <property type="match status" value="1"/>
</dbReference>
<comment type="caution">
    <text evidence="16">The sequence shown here is derived from an EMBL/GenBank/DDBJ whole genome shotgun (WGS) entry which is preliminary data.</text>
</comment>
<dbReference type="InterPro" id="IPR011706">
    <property type="entry name" value="Cu-oxidase_C"/>
</dbReference>
<feature type="transmembrane region" description="Helical" evidence="11">
    <location>
        <begin position="918"/>
        <end position="941"/>
    </location>
</feature>
<evidence type="ECO:0000256" key="3">
    <source>
        <dbReference type="ARBA" id="ARBA00010609"/>
    </source>
</evidence>
<dbReference type="Pfam" id="PF07732">
    <property type="entry name" value="Cu-oxidase_3"/>
    <property type="match status" value="1"/>
</dbReference>
<dbReference type="PANTHER" id="PTHR11709">
    <property type="entry name" value="MULTI-COPPER OXIDASE"/>
    <property type="match status" value="1"/>
</dbReference>
<reference evidence="16 17" key="1">
    <citation type="submission" date="2017-03" db="EMBL/GenBank/DDBJ databases">
        <title>Genomes of endolithic fungi from Antarctica.</title>
        <authorList>
            <person name="Coleine C."/>
            <person name="Masonjones S."/>
            <person name="Stajich J.E."/>
        </authorList>
    </citation>
    <scope>NUCLEOTIDE SEQUENCE [LARGE SCALE GENOMIC DNA]</scope>
    <source>
        <strain evidence="16 17">CCFEE 6314</strain>
    </source>
</reference>
<dbReference type="GO" id="GO:0046274">
    <property type="term" value="P:lignin catabolic process"/>
    <property type="evidence" value="ECO:0007669"/>
    <property type="project" value="UniProtKB-KW"/>
</dbReference>
<feature type="transmembrane region" description="Helical" evidence="11">
    <location>
        <begin position="1051"/>
        <end position="1074"/>
    </location>
</feature>
<dbReference type="VEuPathDB" id="FungiDB:PV10_02719"/>
<feature type="domain" description="Plastocyanin-like" evidence="14">
    <location>
        <begin position="571"/>
        <end position="690"/>
    </location>
</feature>
<dbReference type="Pfam" id="PF00394">
    <property type="entry name" value="Cu-oxidase"/>
    <property type="match status" value="1"/>
</dbReference>
<dbReference type="InterPro" id="IPR033138">
    <property type="entry name" value="Cu_oxidase_CS"/>
</dbReference>
<evidence type="ECO:0000256" key="7">
    <source>
        <dbReference type="ARBA" id="ARBA00023008"/>
    </source>
</evidence>
<dbReference type="FunFam" id="2.60.40.420:FF:000045">
    <property type="entry name" value="Laccase 2"/>
    <property type="match status" value="1"/>
</dbReference>
<dbReference type="InterPro" id="IPR011707">
    <property type="entry name" value="Cu-oxidase-like_N"/>
</dbReference>
<keyword evidence="8" id="KW-0325">Glycoprotein</keyword>
<dbReference type="GO" id="GO:0052716">
    <property type="term" value="F:hydroquinone:oxygen oxidoreductase activity"/>
    <property type="evidence" value="ECO:0007669"/>
    <property type="project" value="UniProtKB-EC"/>
</dbReference>
<keyword evidence="11" id="KW-0812">Transmembrane</keyword>
<keyword evidence="11" id="KW-0472">Membrane</keyword>
<dbReference type="InterPro" id="IPR002355">
    <property type="entry name" value="Cu_oxidase_Cu_BS"/>
</dbReference>
<keyword evidence="12" id="KW-0732">Signal</keyword>
<dbReference type="EMBL" id="NAJM01000008">
    <property type="protein sequence ID" value="RVX73359.1"/>
    <property type="molecule type" value="Genomic_DNA"/>
</dbReference>
<evidence type="ECO:0000313" key="16">
    <source>
        <dbReference type="EMBL" id="RVX73359.1"/>
    </source>
</evidence>
<dbReference type="SUPFAM" id="SSF49503">
    <property type="entry name" value="Cupredoxins"/>
    <property type="match status" value="3"/>
</dbReference>